<name>A0A8C2STB6_COTJA</name>
<dbReference type="Gene3D" id="1.20.58.160">
    <property type="match status" value="1"/>
</dbReference>
<proteinExistence type="inferred from homology"/>
<evidence type="ECO:0000256" key="1">
    <source>
        <dbReference type="ARBA" id="ARBA00007708"/>
    </source>
</evidence>
<feature type="domain" description="VHS" evidence="6">
    <location>
        <begin position="20"/>
        <end position="72"/>
    </location>
</feature>
<dbReference type="Pfam" id="PF03127">
    <property type="entry name" value="GAT"/>
    <property type="match status" value="1"/>
</dbReference>
<feature type="domain" description="GAT" evidence="7">
    <location>
        <begin position="168"/>
        <end position="256"/>
    </location>
</feature>
<reference evidence="8" key="2">
    <citation type="submission" date="2025-08" db="UniProtKB">
        <authorList>
            <consortium name="Ensembl"/>
        </authorList>
    </citation>
    <scope>IDENTIFICATION</scope>
</reference>
<dbReference type="InterPro" id="IPR014645">
    <property type="entry name" value="TOM1"/>
</dbReference>
<dbReference type="Ensembl" id="ENSCJPT00005004237.1">
    <property type="protein sequence ID" value="ENSCJPP00005002352.1"/>
    <property type="gene ID" value="ENSCJPG00005001509.1"/>
</dbReference>
<protein>
    <submittedName>
        <fullName evidence="8">Target of myb1 like 2 membrane trafficking protein</fullName>
    </submittedName>
</protein>
<feature type="domain" description="VHS" evidence="6">
    <location>
        <begin position="73"/>
        <end position="102"/>
    </location>
</feature>
<evidence type="ECO:0000256" key="3">
    <source>
        <dbReference type="ARBA" id="ARBA00022927"/>
    </source>
</evidence>
<dbReference type="PROSITE" id="PS50909">
    <property type="entry name" value="GAT"/>
    <property type="match status" value="1"/>
</dbReference>
<dbReference type="GO" id="GO:0016020">
    <property type="term" value="C:membrane"/>
    <property type="evidence" value="ECO:0007669"/>
    <property type="project" value="TreeGrafter"/>
</dbReference>
<dbReference type="GO" id="GO:0043130">
    <property type="term" value="F:ubiquitin binding"/>
    <property type="evidence" value="ECO:0007669"/>
    <property type="project" value="InterPro"/>
</dbReference>
<dbReference type="GeneTree" id="ENSGT00940000156940"/>
<feature type="region of interest" description="Disordered" evidence="5">
    <location>
        <begin position="418"/>
        <end position="454"/>
    </location>
</feature>
<dbReference type="PIRSF" id="PIRSF036948">
    <property type="entry name" value="TOM1"/>
    <property type="match status" value="1"/>
</dbReference>
<reference evidence="8" key="3">
    <citation type="submission" date="2025-09" db="UniProtKB">
        <authorList>
            <consortium name="Ensembl"/>
        </authorList>
    </citation>
    <scope>IDENTIFICATION</scope>
</reference>
<feature type="compositionally biased region" description="Pro residues" evidence="5">
    <location>
        <begin position="424"/>
        <end position="437"/>
    </location>
</feature>
<dbReference type="FunFam" id="1.20.58.160:FF:000001">
    <property type="entry name" value="TOM1-like protein 2 isoform X1"/>
    <property type="match status" value="1"/>
</dbReference>
<dbReference type="Proteomes" id="UP000694412">
    <property type="component" value="Chromosome 14"/>
</dbReference>
<dbReference type="SUPFAM" id="SSF89009">
    <property type="entry name" value="GAT-like domain"/>
    <property type="match status" value="1"/>
</dbReference>
<dbReference type="InterPro" id="IPR008942">
    <property type="entry name" value="ENTH_VHS"/>
</dbReference>
<gene>
    <name evidence="8" type="primary">TOM1L2</name>
</gene>
<keyword evidence="2 4" id="KW-0813">Transport</keyword>
<evidence type="ECO:0000256" key="5">
    <source>
        <dbReference type="SAM" id="MobiDB-lite"/>
    </source>
</evidence>
<feature type="region of interest" description="Disordered" evidence="5">
    <location>
        <begin position="114"/>
        <end position="151"/>
    </location>
</feature>
<organism evidence="8 9">
    <name type="scientific">Coturnix japonica</name>
    <name type="common">Japanese quail</name>
    <name type="synonym">Coturnix coturnix japonica</name>
    <dbReference type="NCBI Taxonomy" id="93934"/>
    <lineage>
        <taxon>Eukaryota</taxon>
        <taxon>Metazoa</taxon>
        <taxon>Chordata</taxon>
        <taxon>Craniata</taxon>
        <taxon>Vertebrata</taxon>
        <taxon>Euteleostomi</taxon>
        <taxon>Archelosauria</taxon>
        <taxon>Archosauria</taxon>
        <taxon>Dinosauria</taxon>
        <taxon>Saurischia</taxon>
        <taxon>Theropoda</taxon>
        <taxon>Coelurosauria</taxon>
        <taxon>Aves</taxon>
        <taxon>Neognathae</taxon>
        <taxon>Galloanserae</taxon>
        <taxon>Galliformes</taxon>
        <taxon>Phasianidae</taxon>
        <taxon>Perdicinae</taxon>
        <taxon>Coturnix</taxon>
    </lineage>
</organism>
<dbReference type="GO" id="GO:0007165">
    <property type="term" value="P:signal transduction"/>
    <property type="evidence" value="ECO:0007669"/>
    <property type="project" value="TreeGrafter"/>
</dbReference>
<dbReference type="GO" id="GO:0035091">
    <property type="term" value="F:phosphatidylinositol binding"/>
    <property type="evidence" value="ECO:0007669"/>
    <property type="project" value="InterPro"/>
</dbReference>
<dbReference type="InterPro" id="IPR002014">
    <property type="entry name" value="VHS_dom"/>
</dbReference>
<dbReference type="CDD" id="cd14238">
    <property type="entry name" value="GAT_TM1L2"/>
    <property type="match status" value="1"/>
</dbReference>
<dbReference type="Pfam" id="PF00790">
    <property type="entry name" value="VHS"/>
    <property type="match status" value="1"/>
</dbReference>
<dbReference type="SUPFAM" id="SSF48464">
    <property type="entry name" value="ENTH/VHS domain"/>
    <property type="match status" value="1"/>
</dbReference>
<dbReference type="GO" id="GO:0015031">
    <property type="term" value="P:protein transport"/>
    <property type="evidence" value="ECO:0007669"/>
    <property type="project" value="UniProtKB-UniRule"/>
</dbReference>
<evidence type="ECO:0000313" key="9">
    <source>
        <dbReference type="Proteomes" id="UP000694412"/>
    </source>
</evidence>
<dbReference type="InterPro" id="IPR004152">
    <property type="entry name" value="GAT_dom"/>
</dbReference>
<dbReference type="PANTHER" id="PTHR13856:SF31">
    <property type="entry name" value="TOM1-LIKE PROTEIN 2"/>
    <property type="match status" value="1"/>
</dbReference>
<evidence type="ECO:0000259" key="7">
    <source>
        <dbReference type="PROSITE" id="PS50909"/>
    </source>
</evidence>
<dbReference type="PROSITE" id="PS50179">
    <property type="entry name" value="VHS"/>
    <property type="match status" value="2"/>
</dbReference>
<evidence type="ECO:0000256" key="4">
    <source>
        <dbReference type="PIRNR" id="PIRNR036948"/>
    </source>
</evidence>
<dbReference type="AlphaFoldDB" id="A0A8C2STB6"/>
<dbReference type="Gene3D" id="1.25.40.90">
    <property type="match status" value="2"/>
</dbReference>
<dbReference type="GO" id="GO:0030276">
    <property type="term" value="F:clathrin binding"/>
    <property type="evidence" value="ECO:0007669"/>
    <property type="project" value="TreeGrafter"/>
</dbReference>
<dbReference type="PANTHER" id="PTHR13856">
    <property type="entry name" value="VHS DOMAIN CONTAINING PROTEIN FAMILY"/>
    <property type="match status" value="1"/>
</dbReference>
<feature type="compositionally biased region" description="Low complexity" evidence="5">
    <location>
        <begin position="131"/>
        <end position="151"/>
    </location>
</feature>
<evidence type="ECO:0000313" key="8">
    <source>
        <dbReference type="Ensembl" id="ENSCJPP00005002352.1"/>
    </source>
</evidence>
<feature type="compositionally biased region" description="Basic and acidic residues" evidence="5">
    <location>
        <begin position="445"/>
        <end position="454"/>
    </location>
</feature>
<comment type="similarity">
    <text evidence="1 4">Belongs to the TOM1 family.</text>
</comment>
<keyword evidence="9" id="KW-1185">Reference proteome</keyword>
<dbReference type="SMART" id="SM00288">
    <property type="entry name" value="VHS"/>
    <property type="match status" value="1"/>
</dbReference>
<accession>A0A8C2STB6</accession>
<keyword evidence="3 4" id="KW-0653">Protein transport</keyword>
<evidence type="ECO:0000259" key="6">
    <source>
        <dbReference type="PROSITE" id="PS50179"/>
    </source>
</evidence>
<evidence type="ECO:0000256" key="2">
    <source>
        <dbReference type="ARBA" id="ARBA00022448"/>
    </source>
</evidence>
<sequence>MEFLLGNPFSTPVGQSLEKATDGSLQSEDWTLNMEICDIINETEEGPKDAIRALKKRLNGNKNYREVMLALTAWADAFRSSPDLTGVVHIYEELKRKGIEFPMADLDALSPIHTPQRSVPEVDPAANMHNSQSQQRMSTSSYSSPSPTAYSPQAPALNVTGPITANSEQIARLRSELDIVRGNTKVMSEMLTEMVPGQEDSSDLELLQELNRTCRAMQQRIVELISRVSNEEVTEELLHVNDDLNNVFLRYERFERYRSGRSTQSASNGVLNEVTEDNLIDLGPGSPAVVSPMVGNSAPSSSLSSQLAGLDLGTNSVSGTLSSLQHCNPRDDFDMFAQTRGSSLAEQRKNVTYEDPQAVKGLASALDVRKQNTGGVGHCSVLLCSLSFLFQLQKGDELEEGVTSEEFDKFLEERAKAAEMVPNLPSPPLEAPTPPTNPSSRKKQERSEDALFAL</sequence>
<dbReference type="InterPro" id="IPR038425">
    <property type="entry name" value="GAT_sf"/>
</dbReference>
<dbReference type="GO" id="GO:0005768">
    <property type="term" value="C:endosome"/>
    <property type="evidence" value="ECO:0007669"/>
    <property type="project" value="TreeGrafter"/>
</dbReference>
<reference evidence="8" key="1">
    <citation type="submission" date="2015-11" db="EMBL/GenBank/DDBJ databases">
        <authorList>
            <consortium name="International Coturnix japonica Genome Analysis Consortium"/>
            <person name="Warren W."/>
            <person name="Burt D.W."/>
            <person name="Antin P.B."/>
            <person name="Lanford R."/>
            <person name="Gros J."/>
            <person name="Wilson R.K."/>
        </authorList>
    </citation>
    <scope>NUCLEOTIDE SEQUENCE [LARGE SCALE GENOMIC DNA]</scope>
</reference>